<evidence type="ECO:0000313" key="3">
    <source>
        <dbReference type="Proteomes" id="UP000297248"/>
    </source>
</evidence>
<reference evidence="2" key="2">
    <citation type="submission" date="2019-03" db="EMBL/GenBank/DDBJ databases">
        <authorList>
            <person name="Yan Y.-Q."/>
            <person name="Du Z.-J."/>
        </authorList>
    </citation>
    <scope>NUCLEOTIDE SEQUENCE</scope>
    <source>
        <strain evidence="2">PP-F2FG21</strain>
    </source>
</reference>
<protein>
    <submittedName>
        <fullName evidence="2">Uncharacterized protein</fullName>
    </submittedName>
</protein>
<dbReference type="AlphaFoldDB" id="A0A4Y8AFM8"/>
<dbReference type="OrthoDB" id="799650at2"/>
<evidence type="ECO:0000313" key="4">
    <source>
        <dbReference type="Proteomes" id="UP000583101"/>
    </source>
</evidence>
<dbReference type="EMBL" id="JACIEG010000009">
    <property type="protein sequence ID" value="MBB3971284.1"/>
    <property type="molecule type" value="Genomic_DNA"/>
</dbReference>
<comment type="caution">
    <text evidence="2">The sequence shown here is derived from an EMBL/GenBank/DDBJ whole genome shotgun (WGS) entry which is preliminary data.</text>
</comment>
<evidence type="ECO:0000313" key="2">
    <source>
        <dbReference type="EMBL" id="TEW66819.1"/>
    </source>
</evidence>
<dbReference type="Proteomes" id="UP000583101">
    <property type="component" value="Unassembled WGS sequence"/>
</dbReference>
<accession>A0A4Y8AFM8</accession>
<proteinExistence type="predicted"/>
<reference evidence="2 3" key="1">
    <citation type="journal article" date="2016" name="Int. J. Syst. Evol. Microbiol.">
        <title>Proposal of Mucilaginibacter phyllosphaerae sp. nov. isolated from the phyllosphere of Galium album.</title>
        <authorList>
            <person name="Aydogan E.L."/>
            <person name="Busse H.J."/>
            <person name="Moser G."/>
            <person name="Muller C."/>
            <person name="Kampfer P."/>
            <person name="Glaeser S.P."/>
        </authorList>
    </citation>
    <scope>NUCLEOTIDE SEQUENCE [LARGE SCALE GENOMIC DNA]</scope>
    <source>
        <strain evidence="2 3">PP-F2FG21</strain>
    </source>
</reference>
<keyword evidence="4" id="KW-1185">Reference proteome</keyword>
<evidence type="ECO:0000313" key="1">
    <source>
        <dbReference type="EMBL" id="MBB3971284.1"/>
    </source>
</evidence>
<reference evidence="1 4" key="3">
    <citation type="submission" date="2020-08" db="EMBL/GenBank/DDBJ databases">
        <title>Genomic Encyclopedia of Type Strains, Phase IV (KMG-IV): sequencing the most valuable type-strain genomes for metagenomic binning, comparative biology and taxonomic classification.</title>
        <authorList>
            <person name="Goeker M."/>
        </authorList>
    </citation>
    <scope>NUCLEOTIDE SEQUENCE [LARGE SCALE GENOMIC DNA]</scope>
    <source>
        <strain evidence="1 4">DSM 100995</strain>
    </source>
</reference>
<dbReference type="Proteomes" id="UP000297248">
    <property type="component" value="Unassembled WGS sequence"/>
</dbReference>
<dbReference type="EMBL" id="SNQG01000003">
    <property type="protein sequence ID" value="TEW66819.1"/>
    <property type="molecule type" value="Genomic_DNA"/>
</dbReference>
<dbReference type="RefSeq" id="WP_134336424.1">
    <property type="nucleotide sequence ID" value="NZ_BMCZ01000003.1"/>
</dbReference>
<gene>
    <name evidence="2" type="ORF">E2R65_10410</name>
    <name evidence="1" type="ORF">GGR35_003912</name>
</gene>
<organism evidence="2 3">
    <name type="scientific">Mucilaginibacter phyllosphaerae</name>
    <dbReference type="NCBI Taxonomy" id="1812349"/>
    <lineage>
        <taxon>Bacteria</taxon>
        <taxon>Pseudomonadati</taxon>
        <taxon>Bacteroidota</taxon>
        <taxon>Sphingobacteriia</taxon>
        <taxon>Sphingobacteriales</taxon>
        <taxon>Sphingobacteriaceae</taxon>
        <taxon>Mucilaginibacter</taxon>
    </lineage>
</organism>
<name>A0A4Y8AFM8_9SPHI</name>
<sequence>MEAATINKNFTSALTLEEALAAFFKAHSTEDTQVLFWKFFQCWVTRDCNIKADLSDEEVALFFDQLMDLVAAAYILHQANGALENKQEGEGHE</sequence>